<evidence type="ECO:0000256" key="5">
    <source>
        <dbReference type="ARBA" id="ARBA00022840"/>
    </source>
</evidence>
<reference evidence="8 9" key="1">
    <citation type="submission" date="2020-10" db="EMBL/GenBank/DDBJ databases">
        <title>The Coptis chinensis genome and diversification of protoberbering-type alkaloids.</title>
        <authorList>
            <person name="Wang B."/>
            <person name="Shu S."/>
            <person name="Song C."/>
            <person name="Liu Y."/>
        </authorList>
    </citation>
    <scope>NUCLEOTIDE SEQUENCE [LARGE SCALE GENOMIC DNA]</scope>
    <source>
        <strain evidence="8">HL-2020</strain>
        <tissue evidence="8">Leaf</tissue>
    </source>
</reference>
<sequence>MCSFLLSGRTTTIVLRGGAEKFIEEAEKSLHDAIMIVRRAFKNSTVVAGGGAIDLYLQEERKARWIKYYNGCLFHTVQNNFIAHTSDPTETAILTVSPDFSSLATDVQMGATIARLDNAHEAAVNRLVNLIETTIASGDNNGCIKTTDCLCRSDCESARCGVDINTGGIIDTFANFVWEPAVVKINAINATTEAACLILSVHETVKNPKVEGMAGQVSVAMEGECKGVELFGFEDAKDFLECREDFENKGGLFLGKFAFCP</sequence>
<dbReference type="InterPro" id="IPR017998">
    <property type="entry name" value="Chaperone_TCP-1"/>
</dbReference>
<evidence type="ECO:0000256" key="1">
    <source>
        <dbReference type="ARBA" id="ARBA00004496"/>
    </source>
</evidence>
<keyword evidence="5 7" id="KW-0067">ATP-binding</keyword>
<keyword evidence="9" id="KW-1185">Reference proteome</keyword>
<dbReference type="GO" id="GO:0140662">
    <property type="term" value="F:ATP-dependent protein folding chaperone"/>
    <property type="evidence" value="ECO:0007669"/>
    <property type="project" value="InterPro"/>
</dbReference>
<comment type="similarity">
    <text evidence="2 7">Belongs to the TCP-1 chaperonin family.</text>
</comment>
<dbReference type="Pfam" id="PF00118">
    <property type="entry name" value="Cpn60_TCP1"/>
    <property type="match status" value="1"/>
</dbReference>
<keyword evidence="3" id="KW-0963">Cytoplasm</keyword>
<evidence type="ECO:0008006" key="10">
    <source>
        <dbReference type="Google" id="ProtNLM"/>
    </source>
</evidence>
<protein>
    <recommendedName>
        <fullName evidence="10">T-complex protein 1 subunit eta</fullName>
    </recommendedName>
</protein>
<dbReference type="InterPro" id="IPR027413">
    <property type="entry name" value="GROEL-like_equatorial_sf"/>
</dbReference>
<dbReference type="AlphaFoldDB" id="A0A835GVZ8"/>
<evidence type="ECO:0000313" key="9">
    <source>
        <dbReference type="Proteomes" id="UP000631114"/>
    </source>
</evidence>
<dbReference type="Gene3D" id="1.10.560.10">
    <property type="entry name" value="GroEL-like equatorial domain"/>
    <property type="match status" value="2"/>
</dbReference>
<dbReference type="FunFam" id="3.30.260.10:FF:000022">
    <property type="entry name" value="T-complex protein 1 subunit eta"/>
    <property type="match status" value="1"/>
</dbReference>
<dbReference type="PANTHER" id="PTHR11353">
    <property type="entry name" value="CHAPERONIN"/>
    <property type="match status" value="1"/>
</dbReference>
<evidence type="ECO:0000256" key="3">
    <source>
        <dbReference type="ARBA" id="ARBA00022490"/>
    </source>
</evidence>
<dbReference type="OrthoDB" id="1935484at2759"/>
<organism evidence="8 9">
    <name type="scientific">Coptis chinensis</name>
    <dbReference type="NCBI Taxonomy" id="261450"/>
    <lineage>
        <taxon>Eukaryota</taxon>
        <taxon>Viridiplantae</taxon>
        <taxon>Streptophyta</taxon>
        <taxon>Embryophyta</taxon>
        <taxon>Tracheophyta</taxon>
        <taxon>Spermatophyta</taxon>
        <taxon>Magnoliopsida</taxon>
        <taxon>Ranunculales</taxon>
        <taxon>Ranunculaceae</taxon>
        <taxon>Coptidoideae</taxon>
        <taxon>Coptis</taxon>
    </lineage>
</organism>
<dbReference type="Proteomes" id="UP000631114">
    <property type="component" value="Unassembled WGS sequence"/>
</dbReference>
<gene>
    <name evidence="8" type="ORF">IFM89_003523</name>
</gene>
<evidence type="ECO:0000256" key="6">
    <source>
        <dbReference type="ARBA" id="ARBA00023186"/>
    </source>
</evidence>
<dbReference type="SUPFAM" id="SSF48592">
    <property type="entry name" value="GroEL equatorial domain-like"/>
    <property type="match status" value="1"/>
</dbReference>
<evidence type="ECO:0000256" key="4">
    <source>
        <dbReference type="ARBA" id="ARBA00022741"/>
    </source>
</evidence>
<dbReference type="EMBL" id="JADFTS010000009">
    <property type="protein sequence ID" value="KAF9587505.1"/>
    <property type="molecule type" value="Genomic_DNA"/>
</dbReference>
<dbReference type="InterPro" id="IPR002423">
    <property type="entry name" value="Cpn60/GroEL/TCP-1"/>
</dbReference>
<comment type="subcellular location">
    <subcellularLocation>
        <location evidence="1">Cytoplasm</location>
    </subcellularLocation>
</comment>
<evidence type="ECO:0000256" key="2">
    <source>
        <dbReference type="ARBA" id="ARBA00008020"/>
    </source>
</evidence>
<dbReference type="PRINTS" id="PR00304">
    <property type="entry name" value="TCOMPLEXTCP1"/>
</dbReference>
<dbReference type="GO" id="GO:0005737">
    <property type="term" value="C:cytoplasm"/>
    <property type="evidence" value="ECO:0007669"/>
    <property type="project" value="UniProtKB-SubCell"/>
</dbReference>
<evidence type="ECO:0000256" key="7">
    <source>
        <dbReference type="RuleBase" id="RU004187"/>
    </source>
</evidence>
<keyword evidence="4 7" id="KW-0547">Nucleotide-binding</keyword>
<proteinExistence type="inferred from homology"/>
<dbReference type="GO" id="GO:0005524">
    <property type="term" value="F:ATP binding"/>
    <property type="evidence" value="ECO:0007669"/>
    <property type="project" value="UniProtKB-KW"/>
</dbReference>
<name>A0A835GVZ8_9MAGN</name>
<dbReference type="Gene3D" id="3.30.260.10">
    <property type="entry name" value="TCP-1-like chaperonin intermediate domain"/>
    <property type="match status" value="1"/>
</dbReference>
<keyword evidence="6 7" id="KW-0143">Chaperone</keyword>
<comment type="caution">
    <text evidence="8">The sequence shown here is derived from an EMBL/GenBank/DDBJ whole genome shotgun (WGS) entry which is preliminary data.</text>
</comment>
<evidence type="ECO:0000313" key="8">
    <source>
        <dbReference type="EMBL" id="KAF9587505.1"/>
    </source>
</evidence>
<accession>A0A835GVZ8</accession>
<dbReference type="InterPro" id="IPR027410">
    <property type="entry name" value="TCP-1-like_intermed_sf"/>
</dbReference>